<dbReference type="Proteomes" id="UP000177169">
    <property type="component" value="Unassembled WGS sequence"/>
</dbReference>
<evidence type="ECO:0000313" key="3">
    <source>
        <dbReference type="EMBL" id="OGM32346.1"/>
    </source>
</evidence>
<name>A0A1F7YYB2_9BACT</name>
<reference evidence="3 4" key="1">
    <citation type="journal article" date="2016" name="Nat. Commun.">
        <title>Thousands of microbial genomes shed light on interconnected biogeochemical processes in an aquifer system.</title>
        <authorList>
            <person name="Anantharaman K."/>
            <person name="Brown C.T."/>
            <person name="Hug L.A."/>
            <person name="Sharon I."/>
            <person name="Castelle C.J."/>
            <person name="Probst A.J."/>
            <person name="Thomas B.C."/>
            <person name="Singh A."/>
            <person name="Wilkins M.J."/>
            <person name="Karaoz U."/>
            <person name="Brodie E.L."/>
            <person name="Williams K.H."/>
            <person name="Hubbard S.S."/>
            <person name="Banfield J.F."/>
        </authorList>
    </citation>
    <scope>NUCLEOTIDE SEQUENCE [LARGE SCALE GENOMIC DNA]</scope>
</reference>
<comment type="caution">
    <text evidence="3">The sequence shown here is derived from an EMBL/GenBank/DDBJ whole genome shotgun (WGS) entry which is preliminary data.</text>
</comment>
<evidence type="ECO:0000259" key="2">
    <source>
        <dbReference type="PROSITE" id="PS50943"/>
    </source>
</evidence>
<proteinExistence type="predicted"/>
<evidence type="ECO:0000256" key="1">
    <source>
        <dbReference type="ARBA" id="ARBA00023125"/>
    </source>
</evidence>
<gene>
    <name evidence="3" type="ORF">A3D01_04710</name>
</gene>
<dbReference type="STRING" id="1802505.A3D01_04710"/>
<dbReference type="CDD" id="cd00093">
    <property type="entry name" value="HTH_XRE"/>
    <property type="match status" value="1"/>
</dbReference>
<dbReference type="GO" id="GO:0003677">
    <property type="term" value="F:DNA binding"/>
    <property type="evidence" value="ECO:0007669"/>
    <property type="project" value="UniProtKB-KW"/>
</dbReference>
<dbReference type="InterPro" id="IPR050807">
    <property type="entry name" value="TransReg_Diox_bact_type"/>
</dbReference>
<dbReference type="AlphaFoldDB" id="A0A1F7YYB2"/>
<dbReference type="PROSITE" id="PS50943">
    <property type="entry name" value="HTH_CROC1"/>
    <property type="match status" value="1"/>
</dbReference>
<dbReference type="InterPro" id="IPR010982">
    <property type="entry name" value="Lambda_DNA-bd_dom_sf"/>
</dbReference>
<sequence>MDKVSERRKEKKKFAGHFGRHLRKIREQKDISQENLSLKAGYYRTYVGKIEQGKYSPSFHTVWRLANALGYSLAEFLKGF</sequence>
<dbReference type="InterPro" id="IPR001387">
    <property type="entry name" value="Cro/C1-type_HTH"/>
</dbReference>
<dbReference type="EMBL" id="MGGR01000033">
    <property type="protein sequence ID" value="OGM32346.1"/>
    <property type="molecule type" value="Genomic_DNA"/>
</dbReference>
<evidence type="ECO:0000313" key="4">
    <source>
        <dbReference type="Proteomes" id="UP000177169"/>
    </source>
</evidence>
<dbReference type="PANTHER" id="PTHR46797">
    <property type="entry name" value="HTH-TYPE TRANSCRIPTIONAL REGULATOR"/>
    <property type="match status" value="1"/>
</dbReference>
<dbReference type="SMART" id="SM00530">
    <property type="entry name" value="HTH_XRE"/>
    <property type="match status" value="1"/>
</dbReference>
<accession>A0A1F7YYB2</accession>
<dbReference type="GO" id="GO:0003700">
    <property type="term" value="F:DNA-binding transcription factor activity"/>
    <property type="evidence" value="ECO:0007669"/>
    <property type="project" value="TreeGrafter"/>
</dbReference>
<dbReference type="Pfam" id="PF01381">
    <property type="entry name" value="HTH_3"/>
    <property type="match status" value="1"/>
</dbReference>
<dbReference type="SUPFAM" id="SSF47413">
    <property type="entry name" value="lambda repressor-like DNA-binding domains"/>
    <property type="match status" value="1"/>
</dbReference>
<feature type="domain" description="HTH cro/C1-type" evidence="2">
    <location>
        <begin position="22"/>
        <end position="76"/>
    </location>
</feature>
<dbReference type="GO" id="GO:0005829">
    <property type="term" value="C:cytosol"/>
    <property type="evidence" value="ECO:0007669"/>
    <property type="project" value="TreeGrafter"/>
</dbReference>
<organism evidence="3 4">
    <name type="scientific">Candidatus Woesebacteria bacterium RIFCSPHIGHO2_02_FULL_39_13</name>
    <dbReference type="NCBI Taxonomy" id="1802505"/>
    <lineage>
        <taxon>Bacteria</taxon>
        <taxon>Candidatus Woeseibacteriota</taxon>
    </lineage>
</organism>
<keyword evidence="1" id="KW-0238">DNA-binding</keyword>
<dbReference type="PANTHER" id="PTHR46797:SF1">
    <property type="entry name" value="METHYLPHOSPHONATE SYNTHASE"/>
    <property type="match status" value="1"/>
</dbReference>
<protein>
    <recommendedName>
        <fullName evidence="2">HTH cro/C1-type domain-containing protein</fullName>
    </recommendedName>
</protein>
<dbReference type="Gene3D" id="1.10.260.40">
    <property type="entry name" value="lambda repressor-like DNA-binding domains"/>
    <property type="match status" value="1"/>
</dbReference>